<comment type="caution">
    <text evidence="11">The sequence shown here is derived from an EMBL/GenBank/DDBJ whole genome shotgun (WGS) entry which is preliminary data.</text>
</comment>
<keyword evidence="7 9" id="KW-0472">Membrane</keyword>
<gene>
    <name evidence="11" type="ORF">L1049_026804</name>
</gene>
<dbReference type="Gene3D" id="3.30.40.10">
    <property type="entry name" value="Zinc/RING finger domain, C3HC4 (zinc finger)"/>
    <property type="match status" value="1"/>
</dbReference>
<evidence type="ECO:0000256" key="8">
    <source>
        <dbReference type="ARBA" id="ARBA00024209"/>
    </source>
</evidence>
<dbReference type="InterPro" id="IPR001841">
    <property type="entry name" value="Znf_RING"/>
</dbReference>
<dbReference type="InterPro" id="IPR013083">
    <property type="entry name" value="Znf_RING/FYVE/PHD"/>
</dbReference>
<dbReference type="PANTHER" id="PTHR46539">
    <property type="entry name" value="E3 UBIQUITIN-PROTEIN LIGASE ATL42"/>
    <property type="match status" value="1"/>
</dbReference>
<dbReference type="EMBL" id="JBBPBK010000014">
    <property type="protein sequence ID" value="KAK9271214.1"/>
    <property type="molecule type" value="Genomic_DNA"/>
</dbReference>
<sequence>MVASSPLPPAPPLSLYGITALIFIYVIICYLVIDLIGRTEDISFMPSGTCDSSPGLSLEELEKIPCFEYGAEKTWTCAVCLDGVGEGERCRIFPVCKHVFHAQCIDLWLLGCYIRNRKNLPSFLCWSPYFEDKIVEVYESEHMPFR</sequence>
<evidence type="ECO:0000256" key="3">
    <source>
        <dbReference type="ARBA" id="ARBA00022723"/>
    </source>
</evidence>
<dbReference type="GO" id="GO:0016020">
    <property type="term" value="C:membrane"/>
    <property type="evidence" value="ECO:0007669"/>
    <property type="project" value="UniProtKB-SubCell"/>
</dbReference>
<evidence type="ECO:0000256" key="1">
    <source>
        <dbReference type="ARBA" id="ARBA00004370"/>
    </source>
</evidence>
<keyword evidence="6 9" id="KW-1133">Transmembrane helix</keyword>
<evidence type="ECO:0000256" key="6">
    <source>
        <dbReference type="ARBA" id="ARBA00022989"/>
    </source>
</evidence>
<dbReference type="Proteomes" id="UP001415857">
    <property type="component" value="Unassembled WGS sequence"/>
</dbReference>
<dbReference type="GO" id="GO:0008270">
    <property type="term" value="F:zinc ion binding"/>
    <property type="evidence" value="ECO:0007669"/>
    <property type="project" value="UniProtKB-KW"/>
</dbReference>
<evidence type="ECO:0000259" key="10">
    <source>
        <dbReference type="Pfam" id="PF17123"/>
    </source>
</evidence>
<dbReference type="SUPFAM" id="SSF57850">
    <property type="entry name" value="RING/U-box"/>
    <property type="match status" value="1"/>
</dbReference>
<evidence type="ECO:0000313" key="12">
    <source>
        <dbReference type="Proteomes" id="UP001415857"/>
    </source>
</evidence>
<evidence type="ECO:0000256" key="5">
    <source>
        <dbReference type="ARBA" id="ARBA00022833"/>
    </source>
</evidence>
<keyword evidence="3" id="KW-0479">Metal-binding</keyword>
<keyword evidence="12" id="KW-1185">Reference proteome</keyword>
<dbReference type="Pfam" id="PF17123">
    <property type="entry name" value="zf-RING_11"/>
    <property type="match status" value="1"/>
</dbReference>
<keyword evidence="5" id="KW-0862">Zinc</keyword>
<protein>
    <recommendedName>
        <fullName evidence="10">RING-type domain-containing protein</fullName>
    </recommendedName>
</protein>
<proteinExistence type="inferred from homology"/>
<keyword evidence="4" id="KW-0863">Zinc-finger</keyword>
<evidence type="ECO:0000256" key="2">
    <source>
        <dbReference type="ARBA" id="ARBA00022692"/>
    </source>
</evidence>
<dbReference type="PANTHER" id="PTHR46539:SF13">
    <property type="entry name" value="RING-TYPE DOMAIN-CONTAINING PROTEIN"/>
    <property type="match status" value="1"/>
</dbReference>
<dbReference type="AlphaFoldDB" id="A0AAP0R7M4"/>
<comment type="subcellular location">
    <subcellularLocation>
        <location evidence="1">Membrane</location>
    </subcellularLocation>
</comment>
<evidence type="ECO:0000256" key="4">
    <source>
        <dbReference type="ARBA" id="ARBA00022771"/>
    </source>
</evidence>
<feature type="domain" description="RING-type" evidence="10">
    <location>
        <begin position="77"/>
        <end position="105"/>
    </location>
</feature>
<evidence type="ECO:0000256" key="7">
    <source>
        <dbReference type="ARBA" id="ARBA00023136"/>
    </source>
</evidence>
<comment type="similarity">
    <text evidence="8">Belongs to the RING-type zinc finger family. ATL subfamily.</text>
</comment>
<evidence type="ECO:0000256" key="9">
    <source>
        <dbReference type="SAM" id="Phobius"/>
    </source>
</evidence>
<name>A0AAP0R7M4_LIQFO</name>
<organism evidence="11 12">
    <name type="scientific">Liquidambar formosana</name>
    <name type="common">Formosan gum</name>
    <dbReference type="NCBI Taxonomy" id="63359"/>
    <lineage>
        <taxon>Eukaryota</taxon>
        <taxon>Viridiplantae</taxon>
        <taxon>Streptophyta</taxon>
        <taxon>Embryophyta</taxon>
        <taxon>Tracheophyta</taxon>
        <taxon>Spermatophyta</taxon>
        <taxon>Magnoliopsida</taxon>
        <taxon>eudicotyledons</taxon>
        <taxon>Gunneridae</taxon>
        <taxon>Pentapetalae</taxon>
        <taxon>Saxifragales</taxon>
        <taxon>Altingiaceae</taxon>
        <taxon>Liquidambar</taxon>
    </lineage>
</organism>
<keyword evidence="2 9" id="KW-0812">Transmembrane</keyword>
<accession>A0AAP0R7M4</accession>
<feature type="transmembrane region" description="Helical" evidence="9">
    <location>
        <begin position="13"/>
        <end position="33"/>
    </location>
</feature>
<evidence type="ECO:0000313" key="11">
    <source>
        <dbReference type="EMBL" id="KAK9271214.1"/>
    </source>
</evidence>
<reference evidence="11 12" key="1">
    <citation type="journal article" date="2024" name="Plant J.">
        <title>Genome sequences and population genomics reveal climatic adaptation and genomic divergence between two closely related sweetgum species.</title>
        <authorList>
            <person name="Xu W.Q."/>
            <person name="Ren C.Q."/>
            <person name="Zhang X.Y."/>
            <person name="Comes H.P."/>
            <person name="Liu X.H."/>
            <person name="Li Y.G."/>
            <person name="Kettle C.J."/>
            <person name="Jalonen R."/>
            <person name="Gaisberger H."/>
            <person name="Ma Y.Z."/>
            <person name="Qiu Y.X."/>
        </authorList>
    </citation>
    <scope>NUCLEOTIDE SEQUENCE [LARGE SCALE GENOMIC DNA]</scope>
    <source>
        <strain evidence="11">Hangzhou</strain>
    </source>
</reference>